<dbReference type="Proteomes" id="UP000176376">
    <property type="component" value="Unassembled WGS sequence"/>
</dbReference>
<sequence length="68" mass="7397">MNSIILKVQGMTCSACKKVIEKRIGAMKDITSVNVNLDQATAEIISVTSIDLNQINKSLEGTHYTVTN</sequence>
<dbReference type="Gene3D" id="3.30.70.100">
    <property type="match status" value="1"/>
</dbReference>
<dbReference type="STRING" id="1802074.A3J15_02335"/>
<name>A0A1F7JMB3_9BACT</name>
<dbReference type="PROSITE" id="PS01047">
    <property type="entry name" value="HMA_1"/>
    <property type="match status" value="1"/>
</dbReference>
<dbReference type="AlphaFoldDB" id="A0A1F7JMB3"/>
<dbReference type="EMBL" id="MGAY01000025">
    <property type="protein sequence ID" value="OGK56753.1"/>
    <property type="molecule type" value="Genomic_DNA"/>
</dbReference>
<evidence type="ECO:0000313" key="3">
    <source>
        <dbReference type="EMBL" id="OGK56753.1"/>
    </source>
</evidence>
<comment type="caution">
    <text evidence="3">The sequence shown here is derived from an EMBL/GenBank/DDBJ whole genome shotgun (WGS) entry which is preliminary data.</text>
</comment>
<dbReference type="InterPro" id="IPR017969">
    <property type="entry name" value="Heavy-metal-associated_CS"/>
</dbReference>
<evidence type="ECO:0000256" key="1">
    <source>
        <dbReference type="ARBA" id="ARBA00022723"/>
    </source>
</evidence>
<dbReference type="Pfam" id="PF00403">
    <property type="entry name" value="HMA"/>
    <property type="match status" value="1"/>
</dbReference>
<dbReference type="SUPFAM" id="SSF55008">
    <property type="entry name" value="HMA, heavy metal-associated domain"/>
    <property type="match status" value="1"/>
</dbReference>
<organism evidence="3 4">
    <name type="scientific">Candidatus Roizmanbacteria bacterium RIFCSPLOWO2_02_FULL_38_10</name>
    <dbReference type="NCBI Taxonomy" id="1802074"/>
    <lineage>
        <taxon>Bacteria</taxon>
        <taxon>Candidatus Roizmaniibacteriota</taxon>
    </lineage>
</organism>
<dbReference type="InterPro" id="IPR006121">
    <property type="entry name" value="HMA_dom"/>
</dbReference>
<dbReference type="GO" id="GO:0046872">
    <property type="term" value="F:metal ion binding"/>
    <property type="evidence" value="ECO:0007669"/>
    <property type="project" value="UniProtKB-KW"/>
</dbReference>
<gene>
    <name evidence="3" type="ORF">A3J15_02335</name>
</gene>
<evidence type="ECO:0000313" key="4">
    <source>
        <dbReference type="Proteomes" id="UP000176376"/>
    </source>
</evidence>
<protein>
    <recommendedName>
        <fullName evidence="2">HMA domain-containing protein</fullName>
    </recommendedName>
</protein>
<evidence type="ECO:0000259" key="2">
    <source>
        <dbReference type="PROSITE" id="PS50846"/>
    </source>
</evidence>
<dbReference type="CDD" id="cd00371">
    <property type="entry name" value="HMA"/>
    <property type="match status" value="1"/>
</dbReference>
<accession>A0A1F7JMB3</accession>
<dbReference type="InterPro" id="IPR036163">
    <property type="entry name" value="HMA_dom_sf"/>
</dbReference>
<proteinExistence type="predicted"/>
<reference evidence="3 4" key="1">
    <citation type="journal article" date="2016" name="Nat. Commun.">
        <title>Thousands of microbial genomes shed light on interconnected biogeochemical processes in an aquifer system.</title>
        <authorList>
            <person name="Anantharaman K."/>
            <person name="Brown C.T."/>
            <person name="Hug L.A."/>
            <person name="Sharon I."/>
            <person name="Castelle C.J."/>
            <person name="Probst A.J."/>
            <person name="Thomas B.C."/>
            <person name="Singh A."/>
            <person name="Wilkins M.J."/>
            <person name="Karaoz U."/>
            <person name="Brodie E.L."/>
            <person name="Williams K.H."/>
            <person name="Hubbard S.S."/>
            <person name="Banfield J.F."/>
        </authorList>
    </citation>
    <scope>NUCLEOTIDE SEQUENCE [LARGE SCALE GENOMIC DNA]</scope>
</reference>
<keyword evidence="1" id="KW-0479">Metal-binding</keyword>
<dbReference type="PROSITE" id="PS50846">
    <property type="entry name" value="HMA_2"/>
    <property type="match status" value="1"/>
</dbReference>
<feature type="domain" description="HMA" evidence="2">
    <location>
        <begin position="2"/>
        <end position="67"/>
    </location>
</feature>